<organism evidence="1 2">
    <name type="scientific">Galerina marginata (strain CBS 339.88)</name>
    <dbReference type="NCBI Taxonomy" id="685588"/>
    <lineage>
        <taxon>Eukaryota</taxon>
        <taxon>Fungi</taxon>
        <taxon>Dikarya</taxon>
        <taxon>Basidiomycota</taxon>
        <taxon>Agaricomycotina</taxon>
        <taxon>Agaricomycetes</taxon>
        <taxon>Agaricomycetidae</taxon>
        <taxon>Agaricales</taxon>
        <taxon>Agaricineae</taxon>
        <taxon>Strophariaceae</taxon>
        <taxon>Galerina</taxon>
    </lineage>
</organism>
<evidence type="ECO:0000313" key="2">
    <source>
        <dbReference type="Proteomes" id="UP000027222"/>
    </source>
</evidence>
<accession>A0A067S5J4</accession>
<sequence length="60" mass="6871">MARMPSVRGIVHQWTEVPRFTKLSIPIFNEAVSRNSYQAYCASFLNSLRIGRRRITGLSS</sequence>
<dbReference type="HOGENOM" id="CLU_2941910_0_0_1"/>
<proteinExistence type="predicted"/>
<gene>
    <name evidence="1" type="ORF">GALMADRAFT_259795</name>
</gene>
<keyword evidence="2" id="KW-1185">Reference proteome</keyword>
<dbReference type="Proteomes" id="UP000027222">
    <property type="component" value="Unassembled WGS sequence"/>
</dbReference>
<name>A0A067S5J4_GALM3</name>
<protein>
    <submittedName>
        <fullName evidence="1">Uncharacterized protein</fullName>
    </submittedName>
</protein>
<dbReference type="AlphaFoldDB" id="A0A067S5J4"/>
<evidence type="ECO:0000313" key="1">
    <source>
        <dbReference type="EMBL" id="KDR66105.1"/>
    </source>
</evidence>
<reference evidence="2" key="1">
    <citation type="journal article" date="2014" name="Proc. Natl. Acad. Sci. U.S.A.">
        <title>Extensive sampling of basidiomycete genomes demonstrates inadequacy of the white-rot/brown-rot paradigm for wood decay fungi.</title>
        <authorList>
            <person name="Riley R."/>
            <person name="Salamov A.A."/>
            <person name="Brown D.W."/>
            <person name="Nagy L.G."/>
            <person name="Floudas D."/>
            <person name="Held B.W."/>
            <person name="Levasseur A."/>
            <person name="Lombard V."/>
            <person name="Morin E."/>
            <person name="Otillar R."/>
            <person name="Lindquist E.A."/>
            <person name="Sun H."/>
            <person name="LaButti K.M."/>
            <person name="Schmutz J."/>
            <person name="Jabbour D."/>
            <person name="Luo H."/>
            <person name="Baker S.E."/>
            <person name="Pisabarro A.G."/>
            <person name="Walton J.D."/>
            <person name="Blanchette R.A."/>
            <person name="Henrissat B."/>
            <person name="Martin F."/>
            <person name="Cullen D."/>
            <person name="Hibbett D.S."/>
            <person name="Grigoriev I.V."/>
        </authorList>
    </citation>
    <scope>NUCLEOTIDE SEQUENCE [LARGE SCALE GENOMIC DNA]</scope>
    <source>
        <strain evidence="2">CBS 339.88</strain>
    </source>
</reference>
<dbReference type="EMBL" id="KL142427">
    <property type="protein sequence ID" value="KDR66105.1"/>
    <property type="molecule type" value="Genomic_DNA"/>
</dbReference>